<proteinExistence type="predicted"/>
<evidence type="ECO:0000313" key="1">
    <source>
        <dbReference type="EMBL" id="MDD9783952.1"/>
    </source>
</evidence>
<accession>A0ABD4WUP9</accession>
<dbReference type="RefSeq" id="WP_057275237.1">
    <property type="nucleotide sequence ID" value="NZ_JACYVS010000006.1"/>
</dbReference>
<gene>
    <name evidence="1" type="ORF">PVE99_16405</name>
</gene>
<dbReference type="Proteomes" id="UP001213771">
    <property type="component" value="Unassembled WGS sequence"/>
</dbReference>
<dbReference type="Gene3D" id="2.40.160.20">
    <property type="match status" value="1"/>
</dbReference>
<dbReference type="EMBL" id="JARAOX010000192">
    <property type="protein sequence ID" value="MDD9783952.1"/>
    <property type="molecule type" value="Genomic_DNA"/>
</dbReference>
<evidence type="ECO:0000313" key="2">
    <source>
        <dbReference type="Proteomes" id="UP001213771"/>
    </source>
</evidence>
<name>A0ABD4WUP9_PRIMG</name>
<dbReference type="AlphaFoldDB" id="A0ABD4WUP9"/>
<sequence>MIEPVLKKIATFTINVGTAIVIGHTGSAKYKRLHNCVFLGIAVRHPDRVVLDIYEVLYIKGAI</sequence>
<protein>
    <submittedName>
        <fullName evidence="1">DUF3237 family protein</fullName>
    </submittedName>
</protein>
<organism evidence="1 2">
    <name type="scientific">Priestia megaterium</name>
    <name type="common">Bacillus megaterium</name>
    <dbReference type="NCBI Taxonomy" id="1404"/>
    <lineage>
        <taxon>Bacteria</taxon>
        <taxon>Bacillati</taxon>
        <taxon>Bacillota</taxon>
        <taxon>Bacilli</taxon>
        <taxon>Bacillales</taxon>
        <taxon>Bacillaceae</taxon>
        <taxon>Priestia</taxon>
    </lineage>
</organism>
<reference evidence="1 2" key="1">
    <citation type="submission" date="2023-02" db="EMBL/GenBank/DDBJ databases">
        <authorList>
            <person name="Olszewska D."/>
        </authorList>
    </citation>
    <scope>NUCLEOTIDE SEQUENCE [LARGE SCALE GENOMIC DNA]</scope>
    <source>
        <strain evidence="1 2">FDU301</strain>
    </source>
</reference>
<comment type="caution">
    <text evidence="1">The sequence shown here is derived from an EMBL/GenBank/DDBJ whole genome shotgun (WGS) entry which is preliminary data.</text>
</comment>